<proteinExistence type="inferred from homology"/>
<evidence type="ECO:0000256" key="2">
    <source>
        <dbReference type="RuleBase" id="RU003457"/>
    </source>
</evidence>
<evidence type="ECO:0000313" key="6">
    <source>
        <dbReference type="EMBL" id="MBT0995097.1"/>
    </source>
</evidence>
<keyword evidence="7" id="KW-1185">Reference proteome</keyword>
<protein>
    <submittedName>
        <fullName evidence="6">Pirin family protein</fullName>
    </submittedName>
</protein>
<feature type="compositionally biased region" description="Basic and acidic residues" evidence="3">
    <location>
        <begin position="294"/>
        <end position="303"/>
    </location>
</feature>
<evidence type="ECO:0000256" key="1">
    <source>
        <dbReference type="ARBA" id="ARBA00008416"/>
    </source>
</evidence>
<name>A0ABS5U173_9CELL</name>
<dbReference type="Pfam" id="PF02678">
    <property type="entry name" value="Pirin"/>
    <property type="match status" value="1"/>
</dbReference>
<dbReference type="PANTHER" id="PTHR13903:SF8">
    <property type="entry name" value="PIRIN"/>
    <property type="match status" value="1"/>
</dbReference>
<dbReference type="RefSeq" id="WP_214351026.1">
    <property type="nucleotide sequence ID" value="NZ_JAHBOH010000001.1"/>
</dbReference>
<evidence type="ECO:0000313" key="7">
    <source>
        <dbReference type="Proteomes" id="UP000722125"/>
    </source>
</evidence>
<dbReference type="PANTHER" id="PTHR13903">
    <property type="entry name" value="PIRIN-RELATED"/>
    <property type="match status" value="1"/>
</dbReference>
<accession>A0ABS5U173</accession>
<organism evidence="6 7">
    <name type="scientific">Cellulomonas fulva</name>
    <dbReference type="NCBI Taxonomy" id="2835530"/>
    <lineage>
        <taxon>Bacteria</taxon>
        <taxon>Bacillati</taxon>
        <taxon>Actinomycetota</taxon>
        <taxon>Actinomycetes</taxon>
        <taxon>Micrococcales</taxon>
        <taxon>Cellulomonadaceae</taxon>
        <taxon>Cellulomonas</taxon>
    </lineage>
</organism>
<gene>
    <name evidence="6" type="ORF">KIN34_12480</name>
</gene>
<feature type="region of interest" description="Disordered" evidence="3">
    <location>
        <begin position="294"/>
        <end position="327"/>
    </location>
</feature>
<sequence>MTNLETQPAPEVCARHGRTGPRLDLHEAREVPLGGIRGMQVRRTLPQRSLPTVGAWCFLDEIGPQDVDMRVLPHPHTGLQTVTWPLVGEIRHRDSVGSDVVVRPGQLNLMTAGAGIAHSELSVDGPGRLHAVQLWVALPDGAADGPAAFQQVTDLPVWRAPGVAATVMVGELGGLRSPARVHTPLLGADVTVAAGSAARLPLDPDHEHAVLVLAGRLVVEGREVAPGPLLYLGDGRETLDVAGDEPARFLLLGGEPFAEDLVMWWNFVGRDHAAVAAARAEWESAGRDARFGHVRGHDDERIPAPDLPNVRLQPRRRATTGAEPSAG</sequence>
<dbReference type="PIRSF" id="PIRSF006232">
    <property type="entry name" value="Pirin"/>
    <property type="match status" value="1"/>
</dbReference>
<dbReference type="Gene3D" id="2.60.120.10">
    <property type="entry name" value="Jelly Rolls"/>
    <property type="match status" value="2"/>
</dbReference>
<comment type="caution">
    <text evidence="6">The sequence shown here is derived from an EMBL/GenBank/DDBJ whole genome shotgun (WGS) entry which is preliminary data.</text>
</comment>
<evidence type="ECO:0000256" key="3">
    <source>
        <dbReference type="SAM" id="MobiDB-lite"/>
    </source>
</evidence>
<feature type="domain" description="Pirin N-terminal" evidence="4">
    <location>
        <begin position="39"/>
        <end position="136"/>
    </location>
</feature>
<dbReference type="InterPro" id="IPR003829">
    <property type="entry name" value="Pirin_N_dom"/>
</dbReference>
<dbReference type="InterPro" id="IPR008778">
    <property type="entry name" value="Pirin_C_dom"/>
</dbReference>
<feature type="region of interest" description="Disordered" evidence="3">
    <location>
        <begin position="1"/>
        <end position="21"/>
    </location>
</feature>
<reference evidence="6 7" key="1">
    <citation type="submission" date="2021-05" db="EMBL/GenBank/DDBJ databases">
        <title>Description of Cellulomonas sp. DKR-3 sp. nov.</title>
        <authorList>
            <person name="Dahal R.H."/>
            <person name="Chaudhary D.K."/>
        </authorList>
    </citation>
    <scope>NUCLEOTIDE SEQUENCE [LARGE SCALE GENOMIC DNA]</scope>
    <source>
        <strain evidence="6 7">DKR-3</strain>
    </source>
</reference>
<comment type="similarity">
    <text evidence="1 2">Belongs to the pirin family.</text>
</comment>
<dbReference type="Pfam" id="PF05726">
    <property type="entry name" value="Pirin_C"/>
    <property type="match status" value="1"/>
</dbReference>
<dbReference type="EMBL" id="JAHBOH010000001">
    <property type="protein sequence ID" value="MBT0995097.1"/>
    <property type="molecule type" value="Genomic_DNA"/>
</dbReference>
<dbReference type="CDD" id="cd02247">
    <property type="entry name" value="cupin_pirin_C"/>
    <property type="match status" value="1"/>
</dbReference>
<dbReference type="InterPro" id="IPR011051">
    <property type="entry name" value="RmlC_Cupin_sf"/>
</dbReference>
<dbReference type="InterPro" id="IPR012093">
    <property type="entry name" value="Pirin"/>
</dbReference>
<feature type="domain" description="Pirin C-terminal" evidence="5">
    <location>
        <begin position="188"/>
        <end position="285"/>
    </location>
</feature>
<dbReference type="Proteomes" id="UP000722125">
    <property type="component" value="Unassembled WGS sequence"/>
</dbReference>
<evidence type="ECO:0000259" key="5">
    <source>
        <dbReference type="Pfam" id="PF05726"/>
    </source>
</evidence>
<dbReference type="InterPro" id="IPR014710">
    <property type="entry name" value="RmlC-like_jellyroll"/>
</dbReference>
<evidence type="ECO:0000259" key="4">
    <source>
        <dbReference type="Pfam" id="PF02678"/>
    </source>
</evidence>
<dbReference type="SUPFAM" id="SSF51182">
    <property type="entry name" value="RmlC-like cupins"/>
    <property type="match status" value="1"/>
</dbReference>